<accession>A0ACB8Q5E2</accession>
<name>A0ACB8Q5E2_9AGAM</name>
<reference evidence="1" key="1">
    <citation type="submission" date="2021-02" db="EMBL/GenBank/DDBJ databases">
        <authorList>
            <consortium name="DOE Joint Genome Institute"/>
            <person name="Ahrendt S."/>
            <person name="Looney B.P."/>
            <person name="Miyauchi S."/>
            <person name="Morin E."/>
            <person name="Drula E."/>
            <person name="Courty P.E."/>
            <person name="Chicoki N."/>
            <person name="Fauchery L."/>
            <person name="Kohler A."/>
            <person name="Kuo A."/>
            <person name="Labutti K."/>
            <person name="Pangilinan J."/>
            <person name="Lipzen A."/>
            <person name="Riley R."/>
            <person name="Andreopoulos W."/>
            <person name="He G."/>
            <person name="Johnson J."/>
            <person name="Barry K.W."/>
            <person name="Grigoriev I.V."/>
            <person name="Nagy L."/>
            <person name="Hibbett D."/>
            <person name="Henrissat B."/>
            <person name="Matheny P.B."/>
            <person name="Labbe J."/>
            <person name="Martin F."/>
        </authorList>
    </citation>
    <scope>NUCLEOTIDE SEQUENCE</scope>
    <source>
        <strain evidence="1">EC-137</strain>
    </source>
</reference>
<keyword evidence="2" id="KW-1185">Reference proteome</keyword>
<evidence type="ECO:0000313" key="1">
    <source>
        <dbReference type="EMBL" id="KAI0026998.1"/>
    </source>
</evidence>
<reference evidence="1" key="2">
    <citation type="journal article" date="2022" name="New Phytol.">
        <title>Evolutionary transition to the ectomycorrhizal habit in the genomes of a hyperdiverse lineage of mushroom-forming fungi.</title>
        <authorList>
            <person name="Looney B."/>
            <person name="Miyauchi S."/>
            <person name="Morin E."/>
            <person name="Drula E."/>
            <person name="Courty P.E."/>
            <person name="Kohler A."/>
            <person name="Kuo A."/>
            <person name="LaButti K."/>
            <person name="Pangilinan J."/>
            <person name="Lipzen A."/>
            <person name="Riley R."/>
            <person name="Andreopoulos W."/>
            <person name="He G."/>
            <person name="Johnson J."/>
            <person name="Nolan M."/>
            <person name="Tritt A."/>
            <person name="Barry K.W."/>
            <person name="Grigoriev I.V."/>
            <person name="Nagy L.G."/>
            <person name="Hibbett D."/>
            <person name="Henrissat B."/>
            <person name="Matheny P.B."/>
            <person name="Labbe J."/>
            <person name="Martin F.M."/>
        </authorList>
    </citation>
    <scope>NUCLEOTIDE SEQUENCE</scope>
    <source>
        <strain evidence="1">EC-137</strain>
    </source>
</reference>
<feature type="non-terminal residue" evidence="1">
    <location>
        <position position="1"/>
    </location>
</feature>
<evidence type="ECO:0000313" key="2">
    <source>
        <dbReference type="Proteomes" id="UP000814128"/>
    </source>
</evidence>
<proteinExistence type="predicted"/>
<protein>
    <submittedName>
        <fullName evidence="1">RTA1 like protein-domain-containing protein</fullName>
    </submittedName>
</protein>
<dbReference type="EMBL" id="MU274055">
    <property type="protein sequence ID" value="KAI0026998.1"/>
    <property type="molecule type" value="Genomic_DNA"/>
</dbReference>
<gene>
    <name evidence="1" type="ORF">K488DRAFT_63366</name>
</gene>
<sequence length="318" mass="34648">AATIDAVLINLSSYGYIPTEWVSVLFLVLFGITTALHFGQALFFRLWFLLPTAVLCGALEVAGWSGRLWSSINHVNCSNPAASTLAIANNSPYLLQIVTTIIAPTPLLGANFIILGRIIHLLGSRYSRLSSRLYSRIFLTCDIIALIVQGLGGGIAASANNGDQKQANLGGNIMLGGIIFQLVAIILYSSLATEFFLRYVKDRPLRHDSVAYQKRTKTTGRTKLLLLGMVLMTIFLFIRSIYRTVELAGGWNGSIITTQWLFDIFDGLMIILAMLTLNLLHPGILLLPEEARASPSSSSSEVGLHSSSERSVGPVKTY</sequence>
<comment type="caution">
    <text evidence="1">The sequence shown here is derived from an EMBL/GenBank/DDBJ whole genome shotgun (WGS) entry which is preliminary data.</text>
</comment>
<dbReference type="Proteomes" id="UP000814128">
    <property type="component" value="Unassembled WGS sequence"/>
</dbReference>
<organism evidence="1 2">
    <name type="scientific">Vararia minispora EC-137</name>
    <dbReference type="NCBI Taxonomy" id="1314806"/>
    <lineage>
        <taxon>Eukaryota</taxon>
        <taxon>Fungi</taxon>
        <taxon>Dikarya</taxon>
        <taxon>Basidiomycota</taxon>
        <taxon>Agaricomycotina</taxon>
        <taxon>Agaricomycetes</taxon>
        <taxon>Russulales</taxon>
        <taxon>Lachnocladiaceae</taxon>
        <taxon>Vararia</taxon>
    </lineage>
</organism>